<gene>
    <name evidence="1" type="ORF">THIOM_003020</name>
</gene>
<protein>
    <submittedName>
        <fullName evidence="1">Uncharacterized protein</fullName>
    </submittedName>
</protein>
<sequence length="103" mass="11990">MKNVLKVILLCFLVEACSGNSECVYTPVVFDYRQGHVERPLMVSKEHLDNVEIVLKHYDFDYFRQSDMLIKMKGDICGDKDLIMNITSKANNKLNWLNIQGYK</sequence>
<dbReference type="AlphaFoldDB" id="A0A0A6RIQ8"/>
<comment type="caution">
    <text evidence="1">The sequence shown here is derived from an EMBL/GenBank/DDBJ whole genome shotgun (WGS) entry which is preliminary data.</text>
</comment>
<accession>A0A0A6RIQ8</accession>
<evidence type="ECO:0000313" key="2">
    <source>
        <dbReference type="Proteomes" id="UP000076962"/>
    </source>
</evidence>
<organism evidence="1 2">
    <name type="scientific">Candidatus Thiomargarita nelsonii</name>
    <dbReference type="NCBI Taxonomy" id="1003181"/>
    <lineage>
        <taxon>Bacteria</taxon>
        <taxon>Pseudomonadati</taxon>
        <taxon>Pseudomonadota</taxon>
        <taxon>Gammaproteobacteria</taxon>
        <taxon>Thiotrichales</taxon>
        <taxon>Thiotrichaceae</taxon>
        <taxon>Thiomargarita</taxon>
    </lineage>
</organism>
<dbReference type="Proteomes" id="UP000076962">
    <property type="component" value="Unassembled WGS sequence"/>
</dbReference>
<evidence type="ECO:0000313" key="1">
    <source>
        <dbReference type="EMBL" id="OAD21217.1"/>
    </source>
</evidence>
<dbReference type="EMBL" id="LUTY01001788">
    <property type="protein sequence ID" value="OAD21217.1"/>
    <property type="molecule type" value="Genomic_DNA"/>
</dbReference>
<reference evidence="1 2" key="1">
    <citation type="submission" date="2016-05" db="EMBL/GenBank/DDBJ databases">
        <title>Single-cell genome of chain-forming Candidatus Thiomargarita nelsonii and comparison to other large sulfur-oxidizing bacteria.</title>
        <authorList>
            <person name="Winkel M."/>
            <person name="Salman V."/>
            <person name="Woyke T."/>
            <person name="Schulz-Vogt H."/>
            <person name="Richter M."/>
            <person name="Flood B."/>
            <person name="Bailey J."/>
            <person name="Amann R."/>
            <person name="Mussmann M."/>
        </authorList>
    </citation>
    <scope>NUCLEOTIDE SEQUENCE [LARGE SCALE GENOMIC DNA]</scope>
    <source>
        <strain evidence="1 2">THI036</strain>
    </source>
</reference>
<keyword evidence="2" id="KW-1185">Reference proteome</keyword>
<proteinExistence type="predicted"/>
<name>A0A0A6RIQ8_9GAMM</name>